<keyword evidence="3" id="KW-1185">Reference proteome</keyword>
<feature type="domain" description="Reverse transcriptase zinc-binding" evidence="1">
    <location>
        <begin position="18"/>
        <end position="72"/>
    </location>
</feature>
<evidence type="ECO:0000259" key="1">
    <source>
        <dbReference type="Pfam" id="PF13966"/>
    </source>
</evidence>
<gene>
    <name evidence="2" type="ORF">Salat_1211200</name>
</gene>
<comment type="caution">
    <text evidence="2">The sequence shown here is derived from an EMBL/GenBank/DDBJ whole genome shotgun (WGS) entry which is preliminary data.</text>
</comment>
<dbReference type="EMBL" id="JACGWO010000004">
    <property type="protein sequence ID" value="KAK4429110.1"/>
    <property type="molecule type" value="Genomic_DNA"/>
</dbReference>
<accession>A0AAE2CNW3</accession>
<sequence length="145" mass="16672">MTDGYGGELEFPMLREGTPKVHIFAWRACKDVIPMNSRLWKTGLQVEPGCVCCEQGVEGLAHLLLECTFARQSMRRLRGRLDSKEFALFLMICWSLWWIRNQLVFEALVVSLLEVVKRAKRVLWVDSNSPNIMEPEGSSLEREKG</sequence>
<reference evidence="2" key="1">
    <citation type="submission" date="2020-06" db="EMBL/GenBank/DDBJ databases">
        <authorList>
            <person name="Li T."/>
            <person name="Hu X."/>
            <person name="Zhang T."/>
            <person name="Song X."/>
            <person name="Zhang H."/>
            <person name="Dai N."/>
            <person name="Sheng W."/>
            <person name="Hou X."/>
            <person name="Wei L."/>
        </authorList>
    </citation>
    <scope>NUCLEOTIDE SEQUENCE</scope>
    <source>
        <strain evidence="2">3651</strain>
        <tissue evidence="2">Leaf</tissue>
    </source>
</reference>
<dbReference type="Pfam" id="PF13966">
    <property type="entry name" value="zf-RVT"/>
    <property type="match status" value="1"/>
</dbReference>
<organism evidence="2 3">
    <name type="scientific">Sesamum alatum</name>
    <dbReference type="NCBI Taxonomy" id="300844"/>
    <lineage>
        <taxon>Eukaryota</taxon>
        <taxon>Viridiplantae</taxon>
        <taxon>Streptophyta</taxon>
        <taxon>Embryophyta</taxon>
        <taxon>Tracheophyta</taxon>
        <taxon>Spermatophyta</taxon>
        <taxon>Magnoliopsida</taxon>
        <taxon>eudicotyledons</taxon>
        <taxon>Gunneridae</taxon>
        <taxon>Pentapetalae</taxon>
        <taxon>asterids</taxon>
        <taxon>lamiids</taxon>
        <taxon>Lamiales</taxon>
        <taxon>Pedaliaceae</taxon>
        <taxon>Sesamum</taxon>
    </lineage>
</organism>
<reference evidence="2" key="2">
    <citation type="journal article" date="2024" name="Plant">
        <title>Genomic evolution and insights into agronomic trait innovations of Sesamum species.</title>
        <authorList>
            <person name="Miao H."/>
            <person name="Wang L."/>
            <person name="Qu L."/>
            <person name="Liu H."/>
            <person name="Sun Y."/>
            <person name="Le M."/>
            <person name="Wang Q."/>
            <person name="Wei S."/>
            <person name="Zheng Y."/>
            <person name="Lin W."/>
            <person name="Duan Y."/>
            <person name="Cao H."/>
            <person name="Xiong S."/>
            <person name="Wang X."/>
            <person name="Wei L."/>
            <person name="Li C."/>
            <person name="Ma Q."/>
            <person name="Ju M."/>
            <person name="Zhao R."/>
            <person name="Li G."/>
            <person name="Mu C."/>
            <person name="Tian Q."/>
            <person name="Mei H."/>
            <person name="Zhang T."/>
            <person name="Gao T."/>
            <person name="Zhang H."/>
        </authorList>
    </citation>
    <scope>NUCLEOTIDE SEQUENCE</scope>
    <source>
        <strain evidence="2">3651</strain>
    </source>
</reference>
<protein>
    <recommendedName>
        <fullName evidence="1">Reverse transcriptase zinc-binding domain-containing protein</fullName>
    </recommendedName>
</protein>
<evidence type="ECO:0000313" key="2">
    <source>
        <dbReference type="EMBL" id="KAK4429110.1"/>
    </source>
</evidence>
<dbReference type="InterPro" id="IPR026960">
    <property type="entry name" value="RVT-Znf"/>
</dbReference>
<name>A0AAE2CNW3_9LAMI</name>
<dbReference type="AlphaFoldDB" id="A0AAE2CNW3"/>
<dbReference type="Proteomes" id="UP001293254">
    <property type="component" value="Unassembled WGS sequence"/>
</dbReference>
<proteinExistence type="predicted"/>
<evidence type="ECO:0000313" key="3">
    <source>
        <dbReference type="Proteomes" id="UP001293254"/>
    </source>
</evidence>